<feature type="transmembrane region" description="Helical" evidence="1">
    <location>
        <begin position="818"/>
        <end position="840"/>
    </location>
</feature>
<evidence type="ECO:0000259" key="2">
    <source>
        <dbReference type="PROSITE" id="PS51782"/>
    </source>
</evidence>
<reference evidence="3" key="1">
    <citation type="journal article" date="2014" name="Int. J. Syst. Evol. Microbiol.">
        <title>Complete genome sequence of Corynebacterium casei LMG S-19264T (=DSM 44701T), isolated from a smear-ripened cheese.</title>
        <authorList>
            <consortium name="US DOE Joint Genome Institute (JGI-PGF)"/>
            <person name="Walter F."/>
            <person name="Albersmeier A."/>
            <person name="Kalinowski J."/>
            <person name="Ruckert C."/>
        </authorList>
    </citation>
    <scope>NUCLEOTIDE SEQUENCE</scope>
    <source>
        <strain evidence="3">NBRC 110023</strain>
    </source>
</reference>
<dbReference type="RefSeq" id="WP_284216296.1">
    <property type="nucleotide sequence ID" value="NZ_BSOT01000005.1"/>
</dbReference>
<dbReference type="EMBL" id="BSOT01000005">
    <property type="protein sequence ID" value="GLR69993.1"/>
    <property type="molecule type" value="Genomic_DNA"/>
</dbReference>
<gene>
    <name evidence="3" type="ORF">GCM10007852_09010</name>
</gene>
<proteinExistence type="predicted"/>
<feature type="domain" description="LysM" evidence="2">
    <location>
        <begin position="725"/>
        <end position="776"/>
    </location>
</feature>
<evidence type="ECO:0000313" key="4">
    <source>
        <dbReference type="Proteomes" id="UP001156601"/>
    </source>
</evidence>
<evidence type="ECO:0000313" key="3">
    <source>
        <dbReference type="EMBL" id="GLR69993.1"/>
    </source>
</evidence>
<dbReference type="InterPro" id="IPR045351">
    <property type="entry name" value="DUF6531"/>
</dbReference>
<name>A0AA37WHD0_9ALTE</name>
<comment type="caution">
    <text evidence="3">The sequence shown here is derived from an EMBL/GenBank/DDBJ whole genome shotgun (WGS) entry which is preliminary data.</text>
</comment>
<sequence length="1500" mass="159568">MGAIITGQSLGLFNSSLAALGVQGAMGQASVGQGGERVYVNASTGNLVVQGQDARQSVLGADLSALRTYNSLGDVDDGFGGDDNWRLGFLSTLSIDGDTATRVTADGATQHFTRQGGGSYVSSDGAGAHDTLRLTGGVWVYQEGSSLTRSHYENGGQGRLLALLDQFDKGQRFYYSGSPSQLTRITTDTTTGIEETLLDYYTTGASAGLLRQVRLATGSENYSAHTYTYDTQQRLHKVIVDLTPDNSADDKEYETTYAYESSSSHLLKSITQSDGRHVAFSYHPGSDKLHTVTSGSVAAVAAGDGHVTRYMYTDNTTTVSMAGQQYTYTFEDVGDNSSPIDAVRHRVTQQAIVNSQAAYTQYTERGELSLVEQTYSLNPRVGTTLFQGVSIGQDHTQTWDNVGWLNLQRHEYNDIGYRTKTLNYFNGSAFLDSNSTLEDIQVDDRLLNSVKNVQTFDFSDSGKVQKVTTKGFTEGGVKTEINRGRANSQEAIIVENEVKLLLNETNYEYDLGGRLVTQSYEQVNFEVTENGNAPEPTEEIKKLLRTYNYSYENRQSYLEKIVDGKVERTPNAVIRPGEETVQLTSATTRSFYDANGNRTVVEETLKIGGDVENINGRYFTNSADGLLLRKSTGKQDESHTKAFYTPEYIDLETGQTVEAVTKAKSIGFEIDETNSLHTPGEKAPTTSHYLYSGGQYLGELNENGAINVRKAHFNGLDRPSASSSRSHAVRQGESLRSIAIQYYGNADFWYIIADANGLSSSGDANDALTAGQSLVIPEQVNNQNRFDTFTPYNVNEQIGDTTPNLPVIPAPAEAGCNLLVTVIIVAVAVIVTAGVGAALAPAAGATGVGAGATGAAAGAGAATASSAGVFVTASGGLSAVGAGTAAAAGSVASQGVAIALGAQENFSFSQVAVAAFTAGISKGISNAAGVGTSATEVDNILTTSTKVIKGSSVSYVTKLNTLGRAVNSAASAISGVYTNKLFGNATSFRWANIAASAASAAFGSPLPGETNSNNFVPNFINNVVGAGVGYATSKLVNNEGKFDVENVVADAFGNALGNSIVSAAQRSSRNNAIEGKLRQAKVQGAVTADSRLGFIPENPEGFSPHGELRDSLLRKFGQSDSELGQLSDELIIEGVELNEISAAITNDPESYAALVEGLRSADNIGDNPLYNVLARGILTDRYGNTQTFSRLEDEVAFVQDFIRNSSDSLIAQELDSGLFATALSIDQVTTAISAFDYGQTNKFQNPELAKLLTTNDLSTLGDTTLLGDIATIIPLTGLIQANELVKDLGPIQILGEIGKLSPTEVVVRSNNATKGAAQSSISSTLGGLGKFGLAADALVQFGGDLINPAEAAPRRGRVSSGLAQGSVKEVSVAQRAARAAWFKSLQSGRLKHALFKADNILDFARVGRQQLHEGGDFSVEKAIRFTQGPNAGSVVSVPRGDRPFAIGLPDLVDYRNDVIVDLKPRGGTQDLTEIRNFYRDLYRAATGREARVEFEYYDRY</sequence>
<keyword evidence="1" id="KW-1133">Transmembrane helix</keyword>
<evidence type="ECO:0000256" key="1">
    <source>
        <dbReference type="SAM" id="Phobius"/>
    </source>
</evidence>
<accession>A0AA37WHD0</accession>
<keyword evidence="1" id="KW-0472">Membrane</keyword>
<reference evidence="3" key="2">
    <citation type="submission" date="2023-01" db="EMBL/GenBank/DDBJ databases">
        <title>Draft genome sequence of Agaribacter marinus strain NBRC 110023.</title>
        <authorList>
            <person name="Sun Q."/>
            <person name="Mori K."/>
        </authorList>
    </citation>
    <scope>NUCLEOTIDE SEQUENCE</scope>
    <source>
        <strain evidence="3">NBRC 110023</strain>
    </source>
</reference>
<keyword evidence="4" id="KW-1185">Reference proteome</keyword>
<protein>
    <recommendedName>
        <fullName evidence="2">LysM domain-containing protein</fullName>
    </recommendedName>
</protein>
<dbReference type="Pfam" id="PF20148">
    <property type="entry name" value="DUF6531"/>
    <property type="match status" value="1"/>
</dbReference>
<dbReference type="Gene3D" id="3.10.350.10">
    <property type="entry name" value="LysM domain"/>
    <property type="match status" value="1"/>
</dbReference>
<keyword evidence="1" id="KW-0812">Transmembrane</keyword>
<organism evidence="3 4">
    <name type="scientific">Agaribacter marinus</name>
    <dbReference type="NCBI Taxonomy" id="1431249"/>
    <lineage>
        <taxon>Bacteria</taxon>
        <taxon>Pseudomonadati</taxon>
        <taxon>Pseudomonadota</taxon>
        <taxon>Gammaproteobacteria</taxon>
        <taxon>Alteromonadales</taxon>
        <taxon>Alteromonadaceae</taxon>
        <taxon>Agaribacter</taxon>
    </lineage>
</organism>
<dbReference type="InterPro" id="IPR018392">
    <property type="entry name" value="LysM"/>
</dbReference>
<dbReference type="Proteomes" id="UP001156601">
    <property type="component" value="Unassembled WGS sequence"/>
</dbReference>
<dbReference type="PROSITE" id="PS51782">
    <property type="entry name" value="LYSM"/>
    <property type="match status" value="1"/>
</dbReference>
<dbReference type="SMART" id="SM00257">
    <property type="entry name" value="LysM"/>
    <property type="match status" value="1"/>
</dbReference>
<dbReference type="InterPro" id="IPR036779">
    <property type="entry name" value="LysM_dom_sf"/>
</dbReference>